<dbReference type="Proteomes" id="UP000002072">
    <property type="component" value="Chromosome"/>
</dbReference>
<dbReference type="HOGENOM" id="CLU_1926413_0_0_0"/>
<organism evidence="1 2">
    <name type="scientific">Streptobacillus moniliformis (strain ATCC 14647 / DSM 12112 / NCTC 10651 / 9901)</name>
    <dbReference type="NCBI Taxonomy" id="519441"/>
    <lineage>
        <taxon>Bacteria</taxon>
        <taxon>Fusobacteriati</taxon>
        <taxon>Fusobacteriota</taxon>
        <taxon>Fusobacteriia</taxon>
        <taxon>Fusobacteriales</taxon>
        <taxon>Leptotrichiaceae</taxon>
        <taxon>Streptobacillus</taxon>
    </lineage>
</organism>
<keyword evidence="2" id="KW-1185">Reference proteome</keyword>
<dbReference type="KEGG" id="smf:Smon_1131"/>
<proteinExistence type="predicted"/>
<gene>
    <name evidence="1" type="ordered locus">Smon_1131</name>
</gene>
<protein>
    <submittedName>
        <fullName evidence="1">Uncharacterized protein</fullName>
    </submittedName>
</protein>
<dbReference type="EMBL" id="CP001779">
    <property type="protein sequence ID" value="ACZ01591.1"/>
    <property type="molecule type" value="Genomic_DNA"/>
</dbReference>
<dbReference type="GeneID" id="29674164"/>
<accession>D1AV31</accession>
<evidence type="ECO:0000313" key="2">
    <source>
        <dbReference type="Proteomes" id="UP000002072"/>
    </source>
</evidence>
<reference evidence="1 2" key="1">
    <citation type="journal article" date="2009" name="Stand. Genomic Sci.">
        <title>Complete genome sequence of Streptobacillus moniliformis type strain (9901T).</title>
        <authorList>
            <person name="Nolan M."/>
            <person name="Gronow S."/>
            <person name="Lapidus A."/>
            <person name="Ivanova N."/>
            <person name="Copeland A."/>
            <person name="Lucas S."/>
            <person name="Del Rio T.G."/>
            <person name="Chen F."/>
            <person name="Tice H."/>
            <person name="Pitluck S."/>
            <person name="Cheng J.F."/>
            <person name="Sims D."/>
            <person name="Meincke L."/>
            <person name="Bruce D."/>
            <person name="Goodwin L."/>
            <person name="Brettin T."/>
            <person name="Han C."/>
            <person name="Detter J.C."/>
            <person name="Ovchinikova G."/>
            <person name="Pati A."/>
            <person name="Mavromatis K."/>
            <person name="Mikhailova N."/>
            <person name="Chen A."/>
            <person name="Palaniappan K."/>
            <person name="Land M."/>
            <person name="Hauser L."/>
            <person name="Chang Y.J."/>
            <person name="Jeffries C.D."/>
            <person name="Rohde M."/>
            <person name="Sproer C."/>
            <person name="Goker M."/>
            <person name="Bristow J."/>
            <person name="Eisen J.A."/>
            <person name="Markowitz V."/>
            <person name="Hugenholtz P."/>
            <person name="Kyrpides N.C."/>
            <person name="Klenk H.P."/>
            <person name="Chain P."/>
        </authorList>
    </citation>
    <scope>NUCLEOTIDE SEQUENCE [LARGE SCALE GENOMIC DNA]</scope>
    <source>
        <strain evidence="2">ATCC 14647 / DSM 12112 / NCTC 10651 / 9901</strain>
    </source>
</reference>
<evidence type="ECO:0000313" key="1">
    <source>
        <dbReference type="EMBL" id="ACZ01591.1"/>
    </source>
</evidence>
<dbReference type="RefSeq" id="WP_012859138.1">
    <property type="nucleotide sequence ID" value="NC_013515.1"/>
</dbReference>
<name>D1AV31_STRM9</name>
<sequence length="131" mass="15590">MYSKNKNFELWISIEVLYNPDDADFVAGLVVKNGNDIFYFGLDSEKRINIDIKREKSSIKEKVFPLKYIELGVKFYNKECNFMYKLNSKIYNLHTILFENECLEYGIGCKTYFYAKPLELKIIELINKRKN</sequence>
<dbReference type="AlphaFoldDB" id="D1AV31"/>